<keyword evidence="2" id="KW-0732">Signal</keyword>
<feature type="domain" description="C-type lectin" evidence="3">
    <location>
        <begin position="37"/>
        <end position="160"/>
    </location>
</feature>
<proteinExistence type="predicted"/>
<dbReference type="InterPro" id="IPR016187">
    <property type="entry name" value="CTDL_fold"/>
</dbReference>
<name>A0A914APV5_PATMI</name>
<reference evidence="4" key="1">
    <citation type="submission" date="2022-11" db="UniProtKB">
        <authorList>
            <consortium name="EnsemblMetazoa"/>
        </authorList>
    </citation>
    <scope>IDENTIFICATION</scope>
</reference>
<evidence type="ECO:0000256" key="1">
    <source>
        <dbReference type="ARBA" id="ARBA00023157"/>
    </source>
</evidence>
<dbReference type="InterPro" id="IPR001304">
    <property type="entry name" value="C-type_lectin-like"/>
</dbReference>
<dbReference type="Gene3D" id="3.10.100.10">
    <property type="entry name" value="Mannose-Binding Protein A, subunit A"/>
    <property type="match status" value="1"/>
</dbReference>
<evidence type="ECO:0000259" key="3">
    <source>
        <dbReference type="PROSITE" id="PS50041"/>
    </source>
</evidence>
<keyword evidence="5" id="KW-1185">Reference proteome</keyword>
<sequence length="167" mass="18829">MPATLTGRVAFYAILVINHLAPLNTACSNCPFQWKEFSGHCYWMVTEKMSFQAAENHCQDRSSKLGMQSHLMSVTSPEESAFLRNYTADVLGEGHQALWIGLNDRAQPGIFVWTDGSSTPYCDFNPGEPNGSNSEDCVVLWNVDHWNDIDCARNFEFVCKMPGRFHN</sequence>
<keyword evidence="1" id="KW-1015">Disulfide bond</keyword>
<evidence type="ECO:0000313" key="5">
    <source>
        <dbReference type="Proteomes" id="UP000887568"/>
    </source>
</evidence>
<organism evidence="4 5">
    <name type="scientific">Patiria miniata</name>
    <name type="common">Bat star</name>
    <name type="synonym">Asterina miniata</name>
    <dbReference type="NCBI Taxonomy" id="46514"/>
    <lineage>
        <taxon>Eukaryota</taxon>
        <taxon>Metazoa</taxon>
        <taxon>Echinodermata</taxon>
        <taxon>Eleutherozoa</taxon>
        <taxon>Asterozoa</taxon>
        <taxon>Asteroidea</taxon>
        <taxon>Valvatacea</taxon>
        <taxon>Valvatida</taxon>
        <taxon>Asterinidae</taxon>
        <taxon>Patiria</taxon>
    </lineage>
</organism>
<dbReference type="OrthoDB" id="418245at2759"/>
<dbReference type="OMA" id="CKMPGRF"/>
<evidence type="ECO:0000256" key="2">
    <source>
        <dbReference type="SAM" id="SignalP"/>
    </source>
</evidence>
<dbReference type="PROSITE" id="PS50041">
    <property type="entry name" value="C_TYPE_LECTIN_2"/>
    <property type="match status" value="1"/>
</dbReference>
<accession>A0A914APV5</accession>
<dbReference type="AlphaFoldDB" id="A0A914APV5"/>
<dbReference type="SUPFAM" id="SSF56436">
    <property type="entry name" value="C-type lectin-like"/>
    <property type="match status" value="1"/>
</dbReference>
<feature type="chain" id="PRO_5036834551" description="C-type lectin domain-containing protein" evidence="2">
    <location>
        <begin position="27"/>
        <end position="167"/>
    </location>
</feature>
<dbReference type="GeneID" id="119735795"/>
<protein>
    <recommendedName>
        <fullName evidence="3">C-type lectin domain-containing protein</fullName>
    </recommendedName>
</protein>
<dbReference type="InterPro" id="IPR016186">
    <property type="entry name" value="C-type_lectin-like/link_sf"/>
</dbReference>
<evidence type="ECO:0000313" key="4">
    <source>
        <dbReference type="EnsemblMetazoa" id="XP_038065658.1"/>
    </source>
</evidence>
<feature type="signal peptide" evidence="2">
    <location>
        <begin position="1"/>
        <end position="26"/>
    </location>
</feature>
<dbReference type="Pfam" id="PF00059">
    <property type="entry name" value="Lectin_C"/>
    <property type="match status" value="1"/>
</dbReference>
<dbReference type="PANTHER" id="PTHR22803">
    <property type="entry name" value="MANNOSE, PHOSPHOLIPASE, LECTIN RECEPTOR RELATED"/>
    <property type="match status" value="1"/>
</dbReference>
<dbReference type="RefSeq" id="XP_038065658.1">
    <property type="nucleotide sequence ID" value="XM_038209730.1"/>
</dbReference>
<dbReference type="InterPro" id="IPR018378">
    <property type="entry name" value="C-type_lectin_CS"/>
</dbReference>
<dbReference type="SMART" id="SM00034">
    <property type="entry name" value="CLECT"/>
    <property type="match status" value="1"/>
</dbReference>
<dbReference type="InterPro" id="IPR050111">
    <property type="entry name" value="C-type_lectin/snaclec_domain"/>
</dbReference>
<dbReference type="PROSITE" id="PS00615">
    <property type="entry name" value="C_TYPE_LECTIN_1"/>
    <property type="match status" value="1"/>
</dbReference>
<dbReference type="EnsemblMetazoa" id="XM_038209730.1">
    <property type="protein sequence ID" value="XP_038065658.1"/>
    <property type="gene ID" value="LOC119735795"/>
</dbReference>
<dbReference type="Proteomes" id="UP000887568">
    <property type="component" value="Unplaced"/>
</dbReference>